<dbReference type="EC" id="2.7.13.3" evidence="2"/>
<accession>A0A5B6TJ81</accession>
<feature type="coiled-coil region" evidence="7">
    <location>
        <begin position="162"/>
        <end position="227"/>
    </location>
</feature>
<keyword evidence="3" id="KW-0597">Phosphoprotein</keyword>
<dbReference type="InterPro" id="IPR003661">
    <property type="entry name" value="HisK_dim/P_dom"/>
</dbReference>
<evidence type="ECO:0000313" key="10">
    <source>
        <dbReference type="Proteomes" id="UP000324133"/>
    </source>
</evidence>
<dbReference type="CDD" id="cd00075">
    <property type="entry name" value="HATPase"/>
    <property type="match status" value="1"/>
</dbReference>
<dbReference type="PANTHER" id="PTHR43711">
    <property type="entry name" value="TWO-COMPONENT HISTIDINE KINASE"/>
    <property type="match status" value="1"/>
</dbReference>
<feature type="domain" description="Histidine kinase" evidence="8">
    <location>
        <begin position="234"/>
        <end position="444"/>
    </location>
</feature>
<evidence type="ECO:0000259" key="8">
    <source>
        <dbReference type="PROSITE" id="PS50109"/>
    </source>
</evidence>
<evidence type="ECO:0000256" key="6">
    <source>
        <dbReference type="ARBA" id="ARBA00023012"/>
    </source>
</evidence>
<evidence type="ECO:0000256" key="1">
    <source>
        <dbReference type="ARBA" id="ARBA00000085"/>
    </source>
</evidence>
<dbReference type="SMART" id="SM00388">
    <property type="entry name" value="HisKA"/>
    <property type="match status" value="1"/>
</dbReference>
<dbReference type="AlphaFoldDB" id="A0A5B6TJ81"/>
<dbReference type="Pfam" id="PF02518">
    <property type="entry name" value="HATPase_c"/>
    <property type="match status" value="1"/>
</dbReference>
<dbReference type="Proteomes" id="UP000324133">
    <property type="component" value="Unassembled WGS sequence"/>
</dbReference>
<evidence type="ECO:0000256" key="7">
    <source>
        <dbReference type="SAM" id="Coils"/>
    </source>
</evidence>
<dbReference type="InterPro" id="IPR005467">
    <property type="entry name" value="His_kinase_dom"/>
</dbReference>
<dbReference type="EMBL" id="VKKY01000001">
    <property type="protein sequence ID" value="KAA3440323.1"/>
    <property type="molecule type" value="Genomic_DNA"/>
</dbReference>
<protein>
    <recommendedName>
        <fullName evidence="2">histidine kinase</fullName>
        <ecNumber evidence="2">2.7.13.3</ecNumber>
    </recommendedName>
</protein>
<dbReference type="CDD" id="cd00082">
    <property type="entry name" value="HisKA"/>
    <property type="match status" value="1"/>
</dbReference>
<proteinExistence type="predicted"/>
<sequence>MDQPITTIKLQNELDVVLAYKRAMQLSEFSGLPVASQTKFATAVSEICRNVLEHVGEGTIRFSMLESRGIMLLEAFVTDRGRGIPNIQTLLDRQYTPPASGKGQGIYSSRKLVDYFSLDSDFDKGTRVRLQKRIPANHPPINKAIIQGWADYFNHESEISPYAEIKRQNMQLIELMEQLRVRTIEAEYQLREIQHLNQELQTSNQEVNALLQEREIKNQQLEKVNKTLDEFAHTVTHDLKAPLQNIKGLADAITDFMEDGSIDEAQAVMPMIQLQLKRMDHLITDVLAYSLTGRQQIQKKPVSVGKLVYNVVTSLTVPEGISIYIPDNLPVLEAEEIYLQQIFSNLLSNAVKYHDLPSGSIWVRAFERNNFWEFVVEDDGPGIPAGDQEKIFELFETTSDVNHADSTGIGLAIVRKIMEEKGGRVWVRSEDRGTAMHFTWPLEPDSVRQVSDHLV</sequence>
<dbReference type="InterPro" id="IPR036097">
    <property type="entry name" value="HisK_dim/P_sf"/>
</dbReference>
<dbReference type="OrthoDB" id="9766459at2"/>
<evidence type="ECO:0000256" key="5">
    <source>
        <dbReference type="ARBA" id="ARBA00022777"/>
    </source>
</evidence>
<comment type="caution">
    <text evidence="9">The sequence shown here is derived from an EMBL/GenBank/DDBJ whole genome shotgun (WGS) entry which is preliminary data.</text>
</comment>
<keyword evidence="4" id="KW-0808">Transferase</keyword>
<dbReference type="GO" id="GO:0000155">
    <property type="term" value="F:phosphorelay sensor kinase activity"/>
    <property type="evidence" value="ECO:0007669"/>
    <property type="project" value="InterPro"/>
</dbReference>
<evidence type="ECO:0000313" key="9">
    <source>
        <dbReference type="EMBL" id="KAA3440323.1"/>
    </source>
</evidence>
<dbReference type="InterPro" id="IPR003594">
    <property type="entry name" value="HATPase_dom"/>
</dbReference>
<keyword evidence="5" id="KW-0418">Kinase</keyword>
<dbReference type="InterPro" id="IPR004358">
    <property type="entry name" value="Sig_transdc_His_kin-like_C"/>
</dbReference>
<keyword evidence="7" id="KW-0175">Coiled coil</keyword>
<dbReference type="SUPFAM" id="SSF55874">
    <property type="entry name" value="ATPase domain of HSP90 chaperone/DNA topoisomerase II/histidine kinase"/>
    <property type="match status" value="2"/>
</dbReference>
<dbReference type="PRINTS" id="PR00344">
    <property type="entry name" value="BCTRLSENSOR"/>
</dbReference>
<dbReference type="InterPro" id="IPR050736">
    <property type="entry name" value="Sensor_HK_Regulatory"/>
</dbReference>
<comment type="catalytic activity">
    <reaction evidence="1">
        <text>ATP + protein L-histidine = ADP + protein N-phospho-L-histidine.</text>
        <dbReference type="EC" id="2.7.13.3"/>
    </reaction>
</comment>
<dbReference type="SMART" id="SM00387">
    <property type="entry name" value="HATPase_c"/>
    <property type="match status" value="2"/>
</dbReference>
<evidence type="ECO:0000256" key="2">
    <source>
        <dbReference type="ARBA" id="ARBA00012438"/>
    </source>
</evidence>
<dbReference type="Gene3D" id="1.10.287.130">
    <property type="match status" value="1"/>
</dbReference>
<keyword evidence="10" id="KW-1185">Reference proteome</keyword>
<name>A0A5B6TJ81_9BACT</name>
<dbReference type="InterPro" id="IPR036890">
    <property type="entry name" value="HATPase_C_sf"/>
</dbReference>
<reference evidence="9 10" key="1">
    <citation type="submission" date="2019-07" db="EMBL/GenBank/DDBJ databases">
        <title>Rufibacter sp. nov., isolated from lake sediment.</title>
        <authorList>
            <person name="Qu J.-H."/>
        </authorList>
    </citation>
    <scope>NUCLEOTIDE SEQUENCE [LARGE SCALE GENOMIC DNA]</scope>
    <source>
        <strain evidence="9 10">NBS58-1</strain>
    </source>
</reference>
<dbReference type="RefSeq" id="WP_149089958.1">
    <property type="nucleotide sequence ID" value="NZ_VKKY01000001.1"/>
</dbReference>
<dbReference type="PANTHER" id="PTHR43711:SF31">
    <property type="entry name" value="HISTIDINE KINASE"/>
    <property type="match status" value="1"/>
</dbReference>
<keyword evidence="6" id="KW-0902">Two-component regulatory system</keyword>
<dbReference type="Gene3D" id="3.30.565.10">
    <property type="entry name" value="Histidine kinase-like ATPase, C-terminal domain"/>
    <property type="match status" value="2"/>
</dbReference>
<evidence type="ECO:0000256" key="3">
    <source>
        <dbReference type="ARBA" id="ARBA00022553"/>
    </source>
</evidence>
<dbReference type="Pfam" id="PF00512">
    <property type="entry name" value="HisKA"/>
    <property type="match status" value="1"/>
</dbReference>
<dbReference type="SUPFAM" id="SSF47384">
    <property type="entry name" value="Homodimeric domain of signal transducing histidine kinase"/>
    <property type="match status" value="1"/>
</dbReference>
<dbReference type="Pfam" id="PF13581">
    <property type="entry name" value="HATPase_c_2"/>
    <property type="match status" value="1"/>
</dbReference>
<evidence type="ECO:0000256" key="4">
    <source>
        <dbReference type="ARBA" id="ARBA00022679"/>
    </source>
</evidence>
<gene>
    <name evidence="9" type="ORF">FOA19_06610</name>
</gene>
<organism evidence="9 10">
    <name type="scientific">Rufibacter hautae</name>
    <dbReference type="NCBI Taxonomy" id="2595005"/>
    <lineage>
        <taxon>Bacteria</taxon>
        <taxon>Pseudomonadati</taxon>
        <taxon>Bacteroidota</taxon>
        <taxon>Cytophagia</taxon>
        <taxon>Cytophagales</taxon>
        <taxon>Hymenobacteraceae</taxon>
        <taxon>Rufibacter</taxon>
    </lineage>
</organism>
<dbReference type="PROSITE" id="PS50109">
    <property type="entry name" value="HIS_KIN"/>
    <property type="match status" value="1"/>
</dbReference>